<feature type="domain" description="Bud22" evidence="4">
    <location>
        <begin position="289"/>
        <end position="418"/>
    </location>
</feature>
<dbReference type="InterPro" id="IPR015158">
    <property type="entry name" value="Bud22_dom"/>
</dbReference>
<dbReference type="GO" id="GO:0030686">
    <property type="term" value="C:90S preribosome"/>
    <property type="evidence" value="ECO:0007669"/>
    <property type="project" value="TreeGrafter"/>
</dbReference>
<dbReference type="AlphaFoldDB" id="A0A642V7X2"/>
<comment type="caution">
    <text evidence="5">The sequence shown here is derived from an EMBL/GenBank/DDBJ whole genome shotgun (WGS) entry which is preliminary data.</text>
</comment>
<feature type="compositionally biased region" description="Acidic residues" evidence="3">
    <location>
        <begin position="233"/>
        <end position="258"/>
    </location>
</feature>
<reference evidence="5" key="1">
    <citation type="journal article" date="2019" name="G3 (Bethesda)">
        <title>Genome Assemblies of Two Rare Opportunistic Yeast Pathogens: Diutina rugosa (syn. Candida rugosa) and Trichomonascus ciferrii (syn. Candida ciferrii).</title>
        <authorList>
            <person name="Mixao V."/>
            <person name="Saus E."/>
            <person name="Hansen A.P."/>
            <person name="Lass-Florl C."/>
            <person name="Gabaldon T."/>
        </authorList>
    </citation>
    <scope>NUCLEOTIDE SEQUENCE</scope>
    <source>
        <strain evidence="5">CBS 4856</strain>
    </source>
</reference>
<protein>
    <recommendedName>
        <fullName evidence="4">Bud22 domain-containing protein</fullName>
    </recommendedName>
</protein>
<feature type="compositionally biased region" description="Basic residues" evidence="3">
    <location>
        <begin position="323"/>
        <end position="333"/>
    </location>
</feature>
<evidence type="ECO:0000313" key="5">
    <source>
        <dbReference type="EMBL" id="KAA8915799.1"/>
    </source>
</evidence>
<dbReference type="PANTHER" id="PTHR23325:SF1">
    <property type="entry name" value="SERUM RESPONSE FACTOR-BINDING PROTEIN 1"/>
    <property type="match status" value="1"/>
</dbReference>
<dbReference type="PANTHER" id="PTHR23325">
    <property type="entry name" value="SERUM RESPONSE FACTOR-BINDING"/>
    <property type="match status" value="1"/>
</dbReference>
<dbReference type="Proteomes" id="UP000761534">
    <property type="component" value="Unassembled WGS sequence"/>
</dbReference>
<feature type="region of interest" description="Disordered" evidence="3">
    <location>
        <begin position="193"/>
        <end position="418"/>
    </location>
</feature>
<dbReference type="EMBL" id="SWFS01000139">
    <property type="protein sequence ID" value="KAA8915799.1"/>
    <property type="molecule type" value="Genomic_DNA"/>
</dbReference>
<dbReference type="GO" id="GO:0005634">
    <property type="term" value="C:nucleus"/>
    <property type="evidence" value="ECO:0007669"/>
    <property type="project" value="TreeGrafter"/>
</dbReference>
<sequence length="418" mass="47890">MTSKSENLVGQIDLLEAQLEEREPRLFQTKFLLERKKKLEEENDKDEIKRQLVELKRKLVDRKVHHSYKVIRKQVKQAIKVESLKVQKRKGKSPEKAKKIDKEADELKKFESEKLAQLIILRNIKKSFLSTKRSKENPPEALSPKLVAEVLELKDGFNDVQNDIFARLCKQSGVHLAIEDFKASLHAAVSGQLSGKAERQSGEKDKAQDFKEEKHEESEGKSSSYKEAKKGEEPEEDNEGASDSDSDSESDSGSESESETEHPDRVAGAKYMDISGSEDEGDDFLESANGNLPSLQMGYVSGSDDEDARFENDKVVKELTSGRKNRRGQRARRKIWEAKYGKNAKHLVKERKEQQEKLQKKQERRQRREEFAAKAKAEKEQKKKQVQAQSEKPLHPSWQAKKQTTVVAPFQGQKKKFD</sequence>
<feature type="compositionally biased region" description="Basic and acidic residues" evidence="3">
    <location>
        <begin position="350"/>
        <end position="383"/>
    </location>
</feature>
<keyword evidence="1 2" id="KW-0175">Coiled coil</keyword>
<keyword evidence="6" id="KW-1185">Reference proteome</keyword>
<dbReference type="InterPro" id="IPR037393">
    <property type="entry name" value="Bud22/SRFB1"/>
</dbReference>
<organism evidence="5 6">
    <name type="scientific">Trichomonascus ciferrii</name>
    <dbReference type="NCBI Taxonomy" id="44093"/>
    <lineage>
        <taxon>Eukaryota</taxon>
        <taxon>Fungi</taxon>
        <taxon>Dikarya</taxon>
        <taxon>Ascomycota</taxon>
        <taxon>Saccharomycotina</taxon>
        <taxon>Dipodascomycetes</taxon>
        <taxon>Dipodascales</taxon>
        <taxon>Trichomonascaceae</taxon>
        <taxon>Trichomonascus</taxon>
        <taxon>Trichomonascus ciferrii complex</taxon>
    </lineage>
</organism>
<accession>A0A642V7X2</accession>
<evidence type="ECO:0000313" key="6">
    <source>
        <dbReference type="Proteomes" id="UP000761534"/>
    </source>
</evidence>
<dbReference type="OrthoDB" id="3364872at2759"/>
<evidence type="ECO:0000259" key="4">
    <source>
        <dbReference type="Pfam" id="PF09073"/>
    </source>
</evidence>
<dbReference type="VEuPathDB" id="FungiDB:TRICI_002051"/>
<name>A0A642V7X2_9ASCO</name>
<dbReference type="GO" id="GO:0030490">
    <property type="term" value="P:maturation of SSU-rRNA"/>
    <property type="evidence" value="ECO:0007669"/>
    <property type="project" value="TreeGrafter"/>
</dbReference>
<feature type="compositionally biased region" description="Basic and acidic residues" evidence="3">
    <location>
        <begin position="196"/>
        <end position="232"/>
    </location>
</feature>
<dbReference type="Pfam" id="PF09073">
    <property type="entry name" value="BUD22"/>
    <property type="match status" value="2"/>
</dbReference>
<proteinExistence type="predicted"/>
<feature type="coiled-coil region" evidence="2">
    <location>
        <begin position="29"/>
        <end position="58"/>
    </location>
</feature>
<evidence type="ECO:0000256" key="3">
    <source>
        <dbReference type="SAM" id="MobiDB-lite"/>
    </source>
</evidence>
<evidence type="ECO:0000256" key="2">
    <source>
        <dbReference type="SAM" id="Coils"/>
    </source>
</evidence>
<evidence type="ECO:0000256" key="1">
    <source>
        <dbReference type="ARBA" id="ARBA00023054"/>
    </source>
</evidence>
<feature type="compositionally biased region" description="Basic and acidic residues" evidence="3">
    <location>
        <begin position="309"/>
        <end position="321"/>
    </location>
</feature>
<feature type="compositionally biased region" description="Acidic residues" evidence="3">
    <location>
        <begin position="276"/>
        <end position="285"/>
    </location>
</feature>
<feature type="domain" description="Bud22" evidence="4">
    <location>
        <begin position="64"/>
        <end position="283"/>
    </location>
</feature>
<gene>
    <name evidence="5" type="ORF">TRICI_002051</name>
</gene>